<organism evidence="1 2">
    <name type="scientific">Ceratitis capitata</name>
    <name type="common">Mediterranean fruit fly</name>
    <name type="synonym">Tephritis capitata</name>
    <dbReference type="NCBI Taxonomy" id="7213"/>
    <lineage>
        <taxon>Eukaryota</taxon>
        <taxon>Metazoa</taxon>
        <taxon>Ecdysozoa</taxon>
        <taxon>Arthropoda</taxon>
        <taxon>Hexapoda</taxon>
        <taxon>Insecta</taxon>
        <taxon>Pterygota</taxon>
        <taxon>Neoptera</taxon>
        <taxon>Endopterygota</taxon>
        <taxon>Diptera</taxon>
        <taxon>Brachycera</taxon>
        <taxon>Muscomorpha</taxon>
        <taxon>Tephritoidea</taxon>
        <taxon>Tephritidae</taxon>
        <taxon>Ceratitis</taxon>
        <taxon>Ceratitis</taxon>
    </lineage>
</organism>
<dbReference type="Proteomes" id="UP000606786">
    <property type="component" value="Unassembled WGS sequence"/>
</dbReference>
<keyword evidence="2" id="KW-1185">Reference proteome</keyword>
<protein>
    <submittedName>
        <fullName evidence="1">(Mediterranean fruit fly) hypothetical protein</fullName>
    </submittedName>
</protein>
<dbReference type="EMBL" id="CAJHJT010000001">
    <property type="protein sequence ID" value="CAD6995361.1"/>
    <property type="molecule type" value="Genomic_DNA"/>
</dbReference>
<dbReference type="AlphaFoldDB" id="A0A811U952"/>
<sequence length="265" mass="31033">MNFNCHFIRVYQRSWDMCNEIIETFKINIRIDERVMDTIFSRTDYTAIIVNNYQYVYANIPFKLYINICEDCLQIDSIPIQSFICEYGTYDTWLKAIVLPTLLQIFKIRRAVHKFSLIPKETFDETGMVSSFKTLQRTTQYLNFVPILQLAIYHAVISYRTLSANAPRTTTPPISTSTIPAIQQAPNIDHWRLCHTCDATRLYLRMFANNQSFVLTTKDKRDVLAVGRKHMGYATTTITSYKGFWLRFCLCVEKNSAIFLTYPLR</sequence>
<reference evidence="1" key="1">
    <citation type="submission" date="2020-11" db="EMBL/GenBank/DDBJ databases">
        <authorList>
            <person name="Whitehead M."/>
        </authorList>
    </citation>
    <scope>NUCLEOTIDE SEQUENCE</scope>
    <source>
        <strain evidence="1">EGII</strain>
    </source>
</reference>
<proteinExistence type="predicted"/>
<name>A0A811U952_CERCA</name>
<evidence type="ECO:0000313" key="2">
    <source>
        <dbReference type="Proteomes" id="UP000606786"/>
    </source>
</evidence>
<accession>A0A811U952</accession>
<gene>
    <name evidence="1" type="ORF">CCAP1982_LOCUS4080</name>
</gene>
<comment type="caution">
    <text evidence="1">The sequence shown here is derived from an EMBL/GenBank/DDBJ whole genome shotgun (WGS) entry which is preliminary data.</text>
</comment>
<evidence type="ECO:0000313" key="1">
    <source>
        <dbReference type="EMBL" id="CAD6995361.1"/>
    </source>
</evidence>